<name>A0A3P3TCD1_9BACL</name>
<sequence>MLKRIGSYFFSLFPKKNKSGEVIVERDIECEVSKNLSETEQTEPLMDDSLRNDYGDDEYDPYEEKYQPMFDVFSDLVKGTRYERFAGRTTSLWAFESLLSDSSAGKTRISARFRLEPEIRFEIDAYHISSSDFEVLKRVLEIADVEANDPEEFEYARFEFEIIQNADDVAFQECYHPHYSSYNTVKGNMYDDNIDTYGTCLRIMAVRSYLLYNTDTNEFILTDGRYWCL</sequence>
<keyword evidence="2" id="KW-1185">Reference proteome</keyword>
<comment type="caution">
    <text evidence="1">The sequence shown here is derived from an EMBL/GenBank/DDBJ whole genome shotgun (WGS) entry which is preliminary data.</text>
</comment>
<dbReference type="AlphaFoldDB" id="A0A3P3TCD1"/>
<protein>
    <submittedName>
        <fullName evidence="1">Uncharacterized protein</fullName>
    </submittedName>
</protein>
<gene>
    <name evidence="1" type="ORF">EHV15_34710</name>
</gene>
<organism evidence="1 2">
    <name type="scientific">Paenibacillus oralis</name>
    <dbReference type="NCBI Taxonomy" id="2490856"/>
    <lineage>
        <taxon>Bacteria</taxon>
        <taxon>Bacillati</taxon>
        <taxon>Bacillota</taxon>
        <taxon>Bacilli</taxon>
        <taxon>Bacillales</taxon>
        <taxon>Paenibacillaceae</taxon>
        <taxon>Paenibacillus</taxon>
    </lineage>
</organism>
<evidence type="ECO:0000313" key="1">
    <source>
        <dbReference type="EMBL" id="RRJ54748.1"/>
    </source>
</evidence>
<accession>A0A3P3TCD1</accession>
<dbReference type="EMBL" id="RRCN01000002">
    <property type="protein sequence ID" value="RRJ54748.1"/>
    <property type="molecule type" value="Genomic_DNA"/>
</dbReference>
<proteinExistence type="predicted"/>
<reference evidence="1 2" key="1">
    <citation type="submission" date="2018-11" db="EMBL/GenBank/DDBJ databases">
        <title>Genome sequencing of Paenibacillus sp. KCOM 3021 (= ChDC PVNT-B20).</title>
        <authorList>
            <person name="Kook J.-K."/>
            <person name="Park S.-N."/>
            <person name="Lim Y.K."/>
        </authorList>
    </citation>
    <scope>NUCLEOTIDE SEQUENCE [LARGE SCALE GENOMIC DNA]</scope>
    <source>
        <strain evidence="1 2">KCOM 3021</strain>
    </source>
</reference>
<dbReference type="Proteomes" id="UP000267017">
    <property type="component" value="Unassembled WGS sequence"/>
</dbReference>
<dbReference type="RefSeq" id="WP_128635833.1">
    <property type="nucleotide sequence ID" value="NZ_RRCN01000002.1"/>
</dbReference>
<dbReference type="OrthoDB" id="9852778at2"/>
<evidence type="ECO:0000313" key="2">
    <source>
        <dbReference type="Proteomes" id="UP000267017"/>
    </source>
</evidence>